<keyword evidence="1" id="KW-1133">Transmembrane helix</keyword>
<dbReference type="AlphaFoldDB" id="A0A0P7V349"/>
<feature type="transmembrane region" description="Helical" evidence="1">
    <location>
        <begin position="109"/>
        <end position="132"/>
    </location>
</feature>
<keyword evidence="1" id="KW-0472">Membrane</keyword>
<reference evidence="2 3" key="1">
    <citation type="submission" date="2015-08" db="EMBL/GenBank/DDBJ databases">
        <title>The genome of the Asian arowana (Scleropages formosus).</title>
        <authorList>
            <person name="Tan M.H."/>
            <person name="Gan H.M."/>
            <person name="Croft L.J."/>
            <person name="Austin C.M."/>
        </authorList>
    </citation>
    <scope>NUCLEOTIDE SEQUENCE [LARGE SCALE GENOMIC DNA]</scope>
    <source>
        <strain evidence="2">Aro1</strain>
    </source>
</reference>
<comment type="caution">
    <text evidence="2">The sequence shown here is derived from an EMBL/GenBank/DDBJ whole genome shotgun (WGS) entry which is preliminary data.</text>
</comment>
<feature type="transmembrane region" description="Helical" evidence="1">
    <location>
        <begin position="64"/>
        <end position="89"/>
    </location>
</feature>
<gene>
    <name evidence="2" type="ORF">Z043_105333</name>
</gene>
<evidence type="ECO:0000313" key="3">
    <source>
        <dbReference type="Proteomes" id="UP000034805"/>
    </source>
</evidence>
<dbReference type="Proteomes" id="UP000034805">
    <property type="component" value="Unassembled WGS sequence"/>
</dbReference>
<sequence>MSTSISKVNGLVVVTHIFPQGEESKDSIAMTSAPCKMERALNAEPEGQVPVVAMTKQFLRGQPIPLGTVQICIGFVTMAIGLVGILTFFHGLIPVIAGATQFLYGINGLLLVMSVLEACVALSLCVFSCMAIHQASSSQQVVVIEKGLAESASISGSDVALLGSEGDLGSAPTCVA</sequence>
<keyword evidence="1" id="KW-0812">Transmembrane</keyword>
<proteinExistence type="predicted"/>
<protein>
    <submittedName>
        <fullName evidence="2">Uncharacterized protein</fullName>
    </submittedName>
</protein>
<name>A0A0P7V349_SCLFO</name>
<evidence type="ECO:0000313" key="2">
    <source>
        <dbReference type="EMBL" id="KPP75420.1"/>
    </source>
</evidence>
<accession>A0A0P7V349</accession>
<evidence type="ECO:0000256" key="1">
    <source>
        <dbReference type="SAM" id="Phobius"/>
    </source>
</evidence>
<organism evidence="2 3">
    <name type="scientific">Scleropages formosus</name>
    <name type="common">Asian bonytongue</name>
    <name type="synonym">Osteoglossum formosum</name>
    <dbReference type="NCBI Taxonomy" id="113540"/>
    <lineage>
        <taxon>Eukaryota</taxon>
        <taxon>Metazoa</taxon>
        <taxon>Chordata</taxon>
        <taxon>Craniata</taxon>
        <taxon>Vertebrata</taxon>
        <taxon>Euteleostomi</taxon>
        <taxon>Actinopterygii</taxon>
        <taxon>Neopterygii</taxon>
        <taxon>Teleostei</taxon>
        <taxon>Osteoglossocephala</taxon>
        <taxon>Osteoglossomorpha</taxon>
        <taxon>Osteoglossiformes</taxon>
        <taxon>Osteoglossidae</taxon>
        <taxon>Scleropages</taxon>
    </lineage>
</organism>
<dbReference type="EMBL" id="JARO02001457">
    <property type="protein sequence ID" value="KPP75420.1"/>
    <property type="molecule type" value="Genomic_DNA"/>
</dbReference>